<organism evidence="5 6">
    <name type="scientific">Bodo saltans</name>
    <name type="common">Flagellated protozoan</name>
    <dbReference type="NCBI Taxonomy" id="75058"/>
    <lineage>
        <taxon>Eukaryota</taxon>
        <taxon>Discoba</taxon>
        <taxon>Euglenozoa</taxon>
        <taxon>Kinetoplastea</taxon>
        <taxon>Metakinetoplastina</taxon>
        <taxon>Eubodonida</taxon>
        <taxon>Bodonidae</taxon>
        <taxon>Bodo</taxon>
    </lineage>
</organism>
<dbReference type="PANTHER" id="PTHR24193:SF121">
    <property type="entry name" value="ADA2A-CONTAINING COMPLEX COMPONENT 3, ISOFORM D"/>
    <property type="match status" value="1"/>
</dbReference>
<evidence type="ECO:0000313" key="5">
    <source>
        <dbReference type="EMBL" id="CUG18256.1"/>
    </source>
</evidence>
<keyword evidence="1" id="KW-0677">Repeat</keyword>
<evidence type="ECO:0000313" key="6">
    <source>
        <dbReference type="Proteomes" id="UP000051952"/>
    </source>
</evidence>
<reference evidence="6" key="1">
    <citation type="submission" date="2015-09" db="EMBL/GenBank/DDBJ databases">
        <authorList>
            <consortium name="Pathogen Informatics"/>
        </authorList>
    </citation>
    <scope>NUCLEOTIDE SEQUENCE [LARGE SCALE GENOMIC DNA]</scope>
    <source>
        <strain evidence="6">Lake Konstanz</strain>
    </source>
</reference>
<evidence type="ECO:0000256" key="3">
    <source>
        <dbReference type="PROSITE-ProRule" id="PRU00023"/>
    </source>
</evidence>
<evidence type="ECO:0000256" key="4">
    <source>
        <dbReference type="SAM" id="MobiDB-lite"/>
    </source>
</evidence>
<dbReference type="InterPro" id="IPR050663">
    <property type="entry name" value="Ankyrin-SOCS_Box"/>
</dbReference>
<dbReference type="AlphaFoldDB" id="A0A0S4J283"/>
<feature type="region of interest" description="Disordered" evidence="4">
    <location>
        <begin position="1"/>
        <end position="26"/>
    </location>
</feature>
<dbReference type="InterPro" id="IPR036770">
    <property type="entry name" value="Ankyrin_rpt-contain_sf"/>
</dbReference>
<dbReference type="GO" id="GO:0005634">
    <property type="term" value="C:nucleus"/>
    <property type="evidence" value="ECO:0007669"/>
    <property type="project" value="TreeGrafter"/>
</dbReference>
<accession>A0A0S4J283</accession>
<dbReference type="VEuPathDB" id="TriTrypDB:BSAL_75420"/>
<feature type="repeat" description="ANK" evidence="3">
    <location>
        <begin position="71"/>
        <end position="94"/>
    </location>
</feature>
<evidence type="ECO:0000256" key="2">
    <source>
        <dbReference type="ARBA" id="ARBA00023043"/>
    </source>
</evidence>
<dbReference type="OrthoDB" id="539213at2759"/>
<dbReference type="InterPro" id="IPR002110">
    <property type="entry name" value="Ankyrin_rpt"/>
</dbReference>
<dbReference type="SMART" id="SM00248">
    <property type="entry name" value="ANK"/>
    <property type="match status" value="3"/>
</dbReference>
<keyword evidence="6" id="KW-1185">Reference proteome</keyword>
<name>A0A0S4J283_BODSA</name>
<keyword evidence="2 3" id="KW-0040">ANK repeat</keyword>
<dbReference type="GO" id="GO:0000976">
    <property type="term" value="F:transcription cis-regulatory region binding"/>
    <property type="evidence" value="ECO:0007669"/>
    <property type="project" value="TreeGrafter"/>
</dbReference>
<dbReference type="PROSITE" id="PS50088">
    <property type="entry name" value="ANK_REPEAT"/>
    <property type="match status" value="1"/>
</dbReference>
<dbReference type="PANTHER" id="PTHR24193">
    <property type="entry name" value="ANKYRIN REPEAT PROTEIN"/>
    <property type="match status" value="1"/>
</dbReference>
<dbReference type="Gene3D" id="1.25.40.20">
    <property type="entry name" value="Ankyrin repeat-containing domain"/>
    <property type="match status" value="1"/>
</dbReference>
<gene>
    <name evidence="5" type="ORF">BSAL_75420</name>
</gene>
<dbReference type="PROSITE" id="PS50297">
    <property type="entry name" value="ANK_REP_REGION"/>
    <property type="match status" value="1"/>
</dbReference>
<dbReference type="EMBL" id="CYKH01000691">
    <property type="protein sequence ID" value="CUG18256.1"/>
    <property type="molecule type" value="Genomic_DNA"/>
</dbReference>
<dbReference type="SUPFAM" id="SSF48403">
    <property type="entry name" value="Ankyrin repeat"/>
    <property type="match status" value="1"/>
</dbReference>
<evidence type="ECO:0000256" key="1">
    <source>
        <dbReference type="ARBA" id="ARBA00022737"/>
    </source>
</evidence>
<protein>
    <submittedName>
        <fullName evidence="5">Ankyrin repeat protein, putative</fullName>
    </submittedName>
</protein>
<dbReference type="Proteomes" id="UP000051952">
    <property type="component" value="Unassembled WGS sequence"/>
</dbReference>
<sequence>MNPQEATVLNDLPPRPSADRRPNGLSTSDRQVLLLGLCLKPETPATLEKLKQLVEDQLTWDAGFVLCVAEDGSSPLHYAAKGNNFRVCEYLIEHTNIRLSCKDKELRHPLHYAIQHYNMPMVNLLLLRSPARLVTHELLFGGETLLHFATRIDLASKSPIVERLILLGADPLLPNSQGMTSYAIAQQKQSFSAFYMNNYLLNRTIDEDRRTILPSDIDDDEVLCRQHRDGFVDASDGYTAAERRTVKYNKNWWHDGLEGVHELTSFIQ</sequence>
<proteinExistence type="predicted"/>
<dbReference type="GO" id="GO:0045944">
    <property type="term" value="P:positive regulation of transcription by RNA polymerase II"/>
    <property type="evidence" value="ECO:0007669"/>
    <property type="project" value="TreeGrafter"/>
</dbReference>
<dbReference type="Pfam" id="PF12796">
    <property type="entry name" value="Ank_2"/>
    <property type="match status" value="1"/>
</dbReference>